<evidence type="ECO:0000259" key="1">
    <source>
        <dbReference type="Pfam" id="PF13460"/>
    </source>
</evidence>
<dbReference type="InterPro" id="IPR036291">
    <property type="entry name" value="NAD(P)-bd_dom_sf"/>
</dbReference>
<name>A0A059ECX1_9PROT</name>
<protein>
    <submittedName>
        <fullName evidence="2">SDR family NAD(P)-dependent oxidoreductase</fullName>
    </submittedName>
</protein>
<sequence>MSNIFLIGATGGVGSRLGPKLVGAGHAVKGLHRKPEQAGDLREHGVEPVYGNIIDMTADDIASAMTGCDTAIFSAGAAGSGRDKTTAIDGEGPEKLIEAARATGVNRIYMVSVIMDAGRDRNTSDDFEHYMAMKRRADAALATSGIDYVILRPGTLKDDDGDGKVSAGRAITYGDVARGNVAATLAELINTPEITNEIIELTNGDTPIAEAVASLKRG</sequence>
<evidence type="ECO:0000313" key="5">
    <source>
        <dbReference type="Proteomes" id="UP000259173"/>
    </source>
</evidence>
<gene>
    <name evidence="2" type="ORF">DCG65_03885</name>
    <name evidence="3" type="ORF">HY36_03300</name>
</gene>
<evidence type="ECO:0000313" key="4">
    <source>
        <dbReference type="Proteomes" id="UP000024547"/>
    </source>
</evidence>
<dbReference type="Proteomes" id="UP000024547">
    <property type="component" value="Unassembled WGS sequence"/>
</dbReference>
<comment type="caution">
    <text evidence="3">The sequence shown here is derived from an EMBL/GenBank/DDBJ whole genome shotgun (WGS) entry which is preliminary data.</text>
</comment>
<dbReference type="STRING" id="1280948.HY36_03300"/>
<dbReference type="Pfam" id="PF13460">
    <property type="entry name" value="NAD_binding_10"/>
    <property type="match status" value="1"/>
</dbReference>
<feature type="domain" description="NAD(P)-binding" evidence="1">
    <location>
        <begin position="8"/>
        <end position="192"/>
    </location>
</feature>
<dbReference type="CDD" id="cd05243">
    <property type="entry name" value="SDR_a5"/>
    <property type="match status" value="1"/>
</dbReference>
<dbReference type="EMBL" id="DMBR01000111">
    <property type="protein sequence ID" value="HAE93674.1"/>
    <property type="molecule type" value="Genomic_DNA"/>
</dbReference>
<dbReference type="OrthoDB" id="367683at2"/>
<dbReference type="InterPro" id="IPR016040">
    <property type="entry name" value="NAD(P)-bd_dom"/>
</dbReference>
<accession>A0A059ECX1</accession>
<proteinExistence type="predicted"/>
<dbReference type="Proteomes" id="UP000259173">
    <property type="component" value="Unassembled WGS sequence"/>
</dbReference>
<evidence type="ECO:0000313" key="3">
    <source>
        <dbReference type="EMBL" id="KCZ65430.1"/>
    </source>
</evidence>
<dbReference type="SUPFAM" id="SSF51735">
    <property type="entry name" value="NAD(P)-binding Rossmann-fold domains"/>
    <property type="match status" value="1"/>
</dbReference>
<reference evidence="2 5" key="2">
    <citation type="journal article" date="2018" name="Nat. Biotechnol.">
        <title>A standardized bacterial taxonomy based on genome phylogeny substantially revises the tree of life.</title>
        <authorList>
            <person name="Parks D.H."/>
            <person name="Chuvochina M."/>
            <person name="Waite D.W."/>
            <person name="Rinke C."/>
            <person name="Skarshewski A."/>
            <person name="Chaumeil P.A."/>
            <person name="Hugenholtz P."/>
        </authorList>
    </citation>
    <scope>NUCLEOTIDE SEQUENCE [LARGE SCALE GENOMIC DNA]</scope>
    <source>
        <strain evidence="2">UBA8557</strain>
    </source>
</reference>
<dbReference type="eggNOG" id="COG0702">
    <property type="taxonomic scope" value="Bacteria"/>
</dbReference>
<dbReference type="PANTHER" id="PTHR15020:SF50">
    <property type="entry name" value="UPF0659 PROTEIN YMR090W"/>
    <property type="match status" value="1"/>
</dbReference>
<dbReference type="AlphaFoldDB" id="A0A059ECX1"/>
<keyword evidence="4" id="KW-1185">Reference proteome</keyword>
<dbReference type="PANTHER" id="PTHR15020">
    <property type="entry name" value="FLAVIN REDUCTASE-RELATED"/>
    <property type="match status" value="1"/>
</dbReference>
<dbReference type="RefSeq" id="WP_035548036.1">
    <property type="nucleotide sequence ID" value="NZ_AWFH01000001.1"/>
</dbReference>
<dbReference type="PATRIC" id="fig|1280948.3.peg.655"/>
<reference evidence="3 4" key="1">
    <citation type="journal article" date="2014" name="Antonie Van Leeuwenhoek">
        <title>Hyphomonas beringensis sp. nov. and Hyphomonas chukchiensis sp. nov., isolated from surface seawater of the Bering Sea and Chukchi Sea.</title>
        <authorList>
            <person name="Li C."/>
            <person name="Lai Q."/>
            <person name="Li G."/>
            <person name="Dong C."/>
            <person name="Wang J."/>
            <person name="Liao Y."/>
            <person name="Shao Z."/>
        </authorList>
    </citation>
    <scope>NUCLEOTIDE SEQUENCE [LARGE SCALE GENOMIC DNA]</scope>
    <source>
        <strain evidence="3 4">22II1-22F38</strain>
    </source>
</reference>
<organism evidence="3 4">
    <name type="scientific">Hyphomonas atlantica</name>
    <dbReference type="NCBI Taxonomy" id="1280948"/>
    <lineage>
        <taxon>Bacteria</taxon>
        <taxon>Pseudomonadati</taxon>
        <taxon>Pseudomonadota</taxon>
        <taxon>Alphaproteobacteria</taxon>
        <taxon>Hyphomonadales</taxon>
        <taxon>Hyphomonadaceae</taxon>
        <taxon>Hyphomonas</taxon>
    </lineage>
</organism>
<dbReference type="Gene3D" id="3.40.50.720">
    <property type="entry name" value="NAD(P)-binding Rossmann-like Domain"/>
    <property type="match status" value="1"/>
</dbReference>
<dbReference type="EMBL" id="AWFH01000001">
    <property type="protein sequence ID" value="KCZ65430.1"/>
    <property type="molecule type" value="Genomic_DNA"/>
</dbReference>
<evidence type="ECO:0000313" key="2">
    <source>
        <dbReference type="EMBL" id="HAE93674.1"/>
    </source>
</evidence>